<proteinExistence type="predicted"/>
<gene>
    <name evidence="1" type="ORF">CK203_052932</name>
</gene>
<name>A0A438GSZ3_VITVI</name>
<dbReference type="AlphaFoldDB" id="A0A438GSZ3"/>
<sequence>MDNEGLEGPFSKDEVAKALSELGGDKALGLEWVLDGFVEVFLAYSRWEVMQVLEEFHLQNAVMKRVIDKMVSNNQNVFVRARQILDATLVTNEEIDLRK</sequence>
<accession>A0A438GSZ3</accession>
<evidence type="ECO:0000313" key="2">
    <source>
        <dbReference type="Proteomes" id="UP000288805"/>
    </source>
</evidence>
<comment type="caution">
    <text evidence="1">The sequence shown here is derived from an EMBL/GenBank/DDBJ whole genome shotgun (WGS) entry which is preliminary data.</text>
</comment>
<reference evidence="1 2" key="1">
    <citation type="journal article" date="2018" name="PLoS Genet.">
        <title>Population sequencing reveals clonal diversity and ancestral inbreeding in the grapevine cultivar Chardonnay.</title>
        <authorList>
            <person name="Roach M.J."/>
            <person name="Johnson D.L."/>
            <person name="Bohlmann J."/>
            <person name="van Vuuren H.J."/>
            <person name="Jones S.J."/>
            <person name="Pretorius I.S."/>
            <person name="Schmidt S.A."/>
            <person name="Borneman A.R."/>
        </authorList>
    </citation>
    <scope>NUCLEOTIDE SEQUENCE [LARGE SCALE GENOMIC DNA]</scope>
    <source>
        <strain evidence="2">cv. Chardonnay</strain>
        <tissue evidence="1">Leaf</tissue>
    </source>
</reference>
<protein>
    <submittedName>
        <fullName evidence="1">Uncharacterized protein</fullName>
    </submittedName>
</protein>
<evidence type="ECO:0000313" key="1">
    <source>
        <dbReference type="EMBL" id="RVW75325.1"/>
    </source>
</evidence>
<dbReference type="EMBL" id="QGNW01000351">
    <property type="protein sequence ID" value="RVW75325.1"/>
    <property type="molecule type" value="Genomic_DNA"/>
</dbReference>
<organism evidence="1 2">
    <name type="scientific">Vitis vinifera</name>
    <name type="common">Grape</name>
    <dbReference type="NCBI Taxonomy" id="29760"/>
    <lineage>
        <taxon>Eukaryota</taxon>
        <taxon>Viridiplantae</taxon>
        <taxon>Streptophyta</taxon>
        <taxon>Embryophyta</taxon>
        <taxon>Tracheophyta</taxon>
        <taxon>Spermatophyta</taxon>
        <taxon>Magnoliopsida</taxon>
        <taxon>eudicotyledons</taxon>
        <taxon>Gunneridae</taxon>
        <taxon>Pentapetalae</taxon>
        <taxon>rosids</taxon>
        <taxon>Vitales</taxon>
        <taxon>Vitaceae</taxon>
        <taxon>Viteae</taxon>
        <taxon>Vitis</taxon>
    </lineage>
</organism>
<dbReference type="Proteomes" id="UP000288805">
    <property type="component" value="Unassembled WGS sequence"/>
</dbReference>